<name>A0A328ARP6_9CAUL</name>
<keyword evidence="3" id="KW-0949">S-adenosyl-L-methionine</keyword>
<dbReference type="Pfam" id="PF13649">
    <property type="entry name" value="Methyltransf_25"/>
    <property type="match status" value="1"/>
</dbReference>
<evidence type="ECO:0000256" key="3">
    <source>
        <dbReference type="ARBA" id="ARBA00022691"/>
    </source>
</evidence>
<evidence type="ECO:0000313" key="5">
    <source>
        <dbReference type="EMBL" id="RAK56931.1"/>
    </source>
</evidence>
<keyword evidence="2" id="KW-0808">Transferase</keyword>
<evidence type="ECO:0000313" key="6">
    <source>
        <dbReference type="Proteomes" id="UP000249725"/>
    </source>
</evidence>
<gene>
    <name evidence="5" type="ORF">DJ018_02890</name>
</gene>
<dbReference type="GO" id="GO:0032259">
    <property type="term" value="P:methylation"/>
    <property type="evidence" value="ECO:0007669"/>
    <property type="project" value="UniProtKB-KW"/>
</dbReference>
<dbReference type="InterPro" id="IPR029063">
    <property type="entry name" value="SAM-dependent_MTases_sf"/>
</dbReference>
<sequence>MAQVRPYYVERGLSAAFYDVVTATDASLPGDIDIYAGLAAPGGEVLELGCGTGRITEALALRGYLVTGVDLAPSMLKQAEARRAALPPEAAERIRLLQGDMTDLNLKRSFQAVLCPFFTLAHVPAGTAWKNTFRTMAAHLEPGGMAAVHLPLAEHMRGPPPAREAIVLDEALPGGGRLQLHVLERRFRERIGRFDQVIEYVERDARGAVVRRSAERLTYYVADPVPFAEQAGFVLDRPPIDHGAVGKIFIFKRI</sequence>
<dbReference type="SUPFAM" id="SSF53335">
    <property type="entry name" value="S-adenosyl-L-methionine-dependent methyltransferases"/>
    <property type="match status" value="1"/>
</dbReference>
<dbReference type="GO" id="GO:0008168">
    <property type="term" value="F:methyltransferase activity"/>
    <property type="evidence" value="ECO:0007669"/>
    <property type="project" value="UniProtKB-KW"/>
</dbReference>
<organism evidence="5 6">
    <name type="scientific">Phenylobacterium deserti</name>
    <dbReference type="NCBI Taxonomy" id="1914756"/>
    <lineage>
        <taxon>Bacteria</taxon>
        <taxon>Pseudomonadati</taxon>
        <taxon>Pseudomonadota</taxon>
        <taxon>Alphaproteobacteria</taxon>
        <taxon>Caulobacterales</taxon>
        <taxon>Caulobacteraceae</taxon>
        <taxon>Phenylobacterium</taxon>
    </lineage>
</organism>
<dbReference type="PANTHER" id="PTHR43464:SF19">
    <property type="entry name" value="UBIQUINONE BIOSYNTHESIS O-METHYLTRANSFERASE, MITOCHONDRIAL"/>
    <property type="match status" value="1"/>
</dbReference>
<dbReference type="InterPro" id="IPR041698">
    <property type="entry name" value="Methyltransf_25"/>
</dbReference>
<dbReference type="Proteomes" id="UP000249725">
    <property type="component" value="Unassembled WGS sequence"/>
</dbReference>
<keyword evidence="6" id="KW-1185">Reference proteome</keyword>
<proteinExistence type="predicted"/>
<dbReference type="CDD" id="cd02440">
    <property type="entry name" value="AdoMet_MTases"/>
    <property type="match status" value="1"/>
</dbReference>
<comment type="caution">
    <text evidence="5">The sequence shown here is derived from an EMBL/GenBank/DDBJ whole genome shotgun (WGS) entry which is preliminary data.</text>
</comment>
<accession>A0A328ARP6</accession>
<dbReference type="RefSeq" id="WP_111513383.1">
    <property type="nucleotide sequence ID" value="NZ_QFYR01000001.1"/>
</dbReference>
<evidence type="ECO:0000256" key="2">
    <source>
        <dbReference type="ARBA" id="ARBA00022679"/>
    </source>
</evidence>
<feature type="domain" description="Methyltransferase" evidence="4">
    <location>
        <begin position="45"/>
        <end position="144"/>
    </location>
</feature>
<dbReference type="EMBL" id="QFYR01000001">
    <property type="protein sequence ID" value="RAK56931.1"/>
    <property type="molecule type" value="Genomic_DNA"/>
</dbReference>
<keyword evidence="1" id="KW-0489">Methyltransferase</keyword>
<evidence type="ECO:0000256" key="1">
    <source>
        <dbReference type="ARBA" id="ARBA00022603"/>
    </source>
</evidence>
<dbReference type="Gene3D" id="3.40.50.150">
    <property type="entry name" value="Vaccinia Virus protein VP39"/>
    <property type="match status" value="1"/>
</dbReference>
<dbReference type="OrthoDB" id="7348755at2"/>
<dbReference type="PANTHER" id="PTHR43464">
    <property type="entry name" value="METHYLTRANSFERASE"/>
    <property type="match status" value="1"/>
</dbReference>
<protein>
    <recommendedName>
        <fullName evidence="4">Methyltransferase domain-containing protein</fullName>
    </recommendedName>
</protein>
<evidence type="ECO:0000259" key="4">
    <source>
        <dbReference type="Pfam" id="PF13649"/>
    </source>
</evidence>
<reference evidence="6" key="1">
    <citation type="submission" date="2018-05" db="EMBL/GenBank/DDBJ databases">
        <authorList>
            <person name="Li X."/>
        </authorList>
    </citation>
    <scope>NUCLEOTIDE SEQUENCE [LARGE SCALE GENOMIC DNA]</scope>
    <source>
        <strain evidence="6">YIM 73061</strain>
    </source>
</reference>
<dbReference type="AlphaFoldDB" id="A0A328ARP6"/>